<name>F4RSA5_MELLP</name>
<feature type="compositionally biased region" description="Polar residues" evidence="1">
    <location>
        <begin position="323"/>
        <end position="340"/>
    </location>
</feature>
<dbReference type="AlphaFoldDB" id="F4RSA5"/>
<feature type="compositionally biased region" description="Polar residues" evidence="1">
    <location>
        <begin position="453"/>
        <end position="466"/>
    </location>
</feature>
<feature type="region of interest" description="Disordered" evidence="1">
    <location>
        <begin position="96"/>
        <end position="118"/>
    </location>
</feature>
<evidence type="ECO:0000313" key="2">
    <source>
        <dbReference type="EMBL" id="EGG04563.1"/>
    </source>
</evidence>
<dbReference type="KEGG" id="mlr:MELLADRAFT_64659"/>
<feature type="compositionally biased region" description="Basic and acidic residues" evidence="1">
    <location>
        <begin position="209"/>
        <end position="222"/>
    </location>
</feature>
<feature type="compositionally biased region" description="Basic and acidic residues" evidence="1">
    <location>
        <begin position="559"/>
        <end position="568"/>
    </location>
</feature>
<protein>
    <submittedName>
        <fullName evidence="2">Uncharacterized protein</fullName>
    </submittedName>
</protein>
<dbReference type="EMBL" id="GL883117">
    <property type="protein sequence ID" value="EGG04563.1"/>
    <property type="molecule type" value="Genomic_DNA"/>
</dbReference>
<evidence type="ECO:0000313" key="3">
    <source>
        <dbReference type="Proteomes" id="UP000001072"/>
    </source>
</evidence>
<dbReference type="InParanoid" id="F4RSA5"/>
<feature type="region of interest" description="Disordered" evidence="1">
    <location>
        <begin position="209"/>
        <end position="340"/>
    </location>
</feature>
<feature type="compositionally biased region" description="Polar residues" evidence="1">
    <location>
        <begin position="105"/>
        <end position="116"/>
    </location>
</feature>
<dbReference type="VEuPathDB" id="FungiDB:MELLADRAFT_64659"/>
<feature type="compositionally biased region" description="Basic and acidic residues" evidence="1">
    <location>
        <begin position="305"/>
        <end position="314"/>
    </location>
</feature>
<feature type="region of interest" description="Disordered" evidence="1">
    <location>
        <begin position="377"/>
        <end position="468"/>
    </location>
</feature>
<dbReference type="Proteomes" id="UP000001072">
    <property type="component" value="Unassembled WGS sequence"/>
</dbReference>
<feature type="compositionally biased region" description="Basic and acidic residues" evidence="1">
    <location>
        <begin position="428"/>
        <end position="441"/>
    </location>
</feature>
<evidence type="ECO:0000256" key="1">
    <source>
        <dbReference type="SAM" id="MobiDB-lite"/>
    </source>
</evidence>
<dbReference type="OrthoDB" id="10556236at2759"/>
<feature type="compositionally biased region" description="Low complexity" evidence="1">
    <location>
        <begin position="252"/>
        <end position="266"/>
    </location>
</feature>
<dbReference type="GeneID" id="18930294"/>
<reference evidence="3" key="1">
    <citation type="journal article" date="2011" name="Proc. Natl. Acad. Sci. U.S.A.">
        <title>Obligate biotrophy features unraveled by the genomic analysis of rust fungi.</title>
        <authorList>
            <person name="Duplessis S."/>
            <person name="Cuomo C.A."/>
            <person name="Lin Y.-C."/>
            <person name="Aerts A."/>
            <person name="Tisserant E."/>
            <person name="Veneault-Fourrey C."/>
            <person name="Joly D.L."/>
            <person name="Hacquard S."/>
            <person name="Amselem J."/>
            <person name="Cantarel B.L."/>
            <person name="Chiu R."/>
            <person name="Coutinho P.M."/>
            <person name="Feau N."/>
            <person name="Field M."/>
            <person name="Frey P."/>
            <person name="Gelhaye E."/>
            <person name="Goldberg J."/>
            <person name="Grabherr M.G."/>
            <person name="Kodira C.D."/>
            <person name="Kohler A."/>
            <person name="Kuees U."/>
            <person name="Lindquist E.A."/>
            <person name="Lucas S.M."/>
            <person name="Mago R."/>
            <person name="Mauceli E."/>
            <person name="Morin E."/>
            <person name="Murat C."/>
            <person name="Pangilinan J.L."/>
            <person name="Park R."/>
            <person name="Pearson M."/>
            <person name="Quesneville H."/>
            <person name="Rouhier N."/>
            <person name="Sakthikumar S."/>
            <person name="Salamov A.A."/>
            <person name="Schmutz J."/>
            <person name="Selles B."/>
            <person name="Shapiro H."/>
            <person name="Tanguay P."/>
            <person name="Tuskan G.A."/>
            <person name="Henrissat B."/>
            <person name="Van de Peer Y."/>
            <person name="Rouze P."/>
            <person name="Ellis J.G."/>
            <person name="Dodds P.N."/>
            <person name="Schein J.E."/>
            <person name="Zhong S."/>
            <person name="Hamelin R.C."/>
            <person name="Grigoriev I.V."/>
            <person name="Szabo L.J."/>
            <person name="Martin F."/>
        </authorList>
    </citation>
    <scope>NUCLEOTIDE SEQUENCE [LARGE SCALE GENOMIC DNA]</scope>
    <source>
        <strain evidence="3">98AG31 / pathotype 3-4-7</strain>
    </source>
</reference>
<proteinExistence type="predicted"/>
<feature type="compositionally biased region" description="Polar residues" evidence="1">
    <location>
        <begin position="352"/>
        <end position="369"/>
    </location>
</feature>
<dbReference type="RefSeq" id="XP_007412002.1">
    <property type="nucleotide sequence ID" value="XM_007411940.1"/>
</dbReference>
<gene>
    <name evidence="2" type="ORF">MELLADRAFT_64659</name>
</gene>
<organism evidence="3">
    <name type="scientific">Melampsora larici-populina (strain 98AG31 / pathotype 3-4-7)</name>
    <name type="common">Poplar leaf rust fungus</name>
    <dbReference type="NCBI Taxonomy" id="747676"/>
    <lineage>
        <taxon>Eukaryota</taxon>
        <taxon>Fungi</taxon>
        <taxon>Dikarya</taxon>
        <taxon>Basidiomycota</taxon>
        <taxon>Pucciniomycotina</taxon>
        <taxon>Pucciniomycetes</taxon>
        <taxon>Pucciniales</taxon>
        <taxon>Melampsoraceae</taxon>
        <taxon>Melampsora</taxon>
    </lineage>
</organism>
<sequence>MVVYIVLESSSNAFKRTPFQLYGRWSYIKKSRDLEWLCEPRLYLRQWFKTISTDARGAHGHNSVWYHWNKQRAGSLVEGDQKIEYHADATLRKKPSAAPIDTSLDPASSDTTTSSIRNKRPSWVPGTSFFEETGLVRESSGYPEQGSLHQISNKDVALTKGRNMSLIKPDLDDAVPGAKSSQHQTDKIIPIIPFLKEEKENRVVDQKCRSIKGENQEDKVHADNQGPKLNQVPDLTNATAAVNPHKKKKCISKLSKGKWGSTSKKSNQSETGTDNEKIVAEKSSESLKVDQHNDTQQESMNPHQTKTDHDKFGDHTGSFAKESGNNKLQEQNQNPNQTESNTIKTHIKEEINSQQQHKTPKLTTPNQKTRPLRRVFEQGTIDKGGKKFLARIESSSSGENPELKLENNSQKASVGGKPGVKSGNDSQKGCKKDILDEKSAVKAETNPGKETLQGISSAQVETSSKQENIHGSYIFKDKAPSMEEVLSQAIKEMSPKQDTIMEHTTSKEQTSDKEENIQTKKLMQGDKEDLHNPSKNPNQEGLYEFPSIASKDQTFQGKSVDKPNDNHHIVTQLGEAQ</sequence>
<feature type="compositionally biased region" description="Basic and acidic residues" evidence="1">
    <location>
        <begin position="493"/>
        <end position="532"/>
    </location>
</feature>
<feature type="region of interest" description="Disordered" evidence="1">
    <location>
        <begin position="351"/>
        <end position="370"/>
    </location>
</feature>
<feature type="region of interest" description="Disordered" evidence="1">
    <location>
        <begin position="493"/>
        <end position="577"/>
    </location>
</feature>
<keyword evidence="3" id="KW-1185">Reference proteome</keyword>
<feature type="compositionally biased region" description="Basic and acidic residues" evidence="1">
    <location>
        <begin position="274"/>
        <end position="295"/>
    </location>
</feature>
<dbReference type="HOGENOM" id="CLU_472576_0_0_1"/>
<accession>F4RSA5</accession>